<dbReference type="SMART" id="SM00338">
    <property type="entry name" value="BRLZ"/>
    <property type="match status" value="1"/>
</dbReference>
<dbReference type="EMBL" id="JANBVO010000052">
    <property type="protein sequence ID" value="KAJ9133145.1"/>
    <property type="molecule type" value="Genomic_DNA"/>
</dbReference>
<feature type="compositionally biased region" description="Polar residues" evidence="4">
    <location>
        <begin position="17"/>
        <end position="36"/>
    </location>
</feature>
<evidence type="ECO:0000256" key="1">
    <source>
        <dbReference type="ARBA" id="ARBA00004123"/>
    </source>
</evidence>
<name>A0AA38R223_9PEZI</name>
<keyword evidence="7" id="KW-1185">Reference proteome</keyword>
<dbReference type="GO" id="GO:0000976">
    <property type="term" value="F:transcription cis-regulatory region binding"/>
    <property type="evidence" value="ECO:0007669"/>
    <property type="project" value="InterPro"/>
</dbReference>
<comment type="caution">
    <text evidence="6">The sequence shown here is derived from an EMBL/GenBank/DDBJ whole genome shotgun (WGS) entry which is preliminary data.</text>
</comment>
<dbReference type="Gene3D" id="1.20.5.170">
    <property type="match status" value="1"/>
</dbReference>
<dbReference type="GO" id="GO:0001228">
    <property type="term" value="F:DNA-binding transcription activator activity, RNA polymerase II-specific"/>
    <property type="evidence" value="ECO:0007669"/>
    <property type="project" value="TreeGrafter"/>
</dbReference>
<dbReference type="PROSITE" id="PS50217">
    <property type="entry name" value="BZIP"/>
    <property type="match status" value="1"/>
</dbReference>
<protein>
    <recommendedName>
        <fullName evidence="5">BZIP domain-containing protein</fullName>
    </recommendedName>
</protein>
<dbReference type="Proteomes" id="UP001174694">
    <property type="component" value="Unassembled WGS sequence"/>
</dbReference>
<reference evidence="6" key="1">
    <citation type="submission" date="2022-07" db="EMBL/GenBank/DDBJ databases">
        <title>Fungi with potential for degradation of polypropylene.</title>
        <authorList>
            <person name="Gostincar C."/>
        </authorList>
    </citation>
    <scope>NUCLEOTIDE SEQUENCE</scope>
    <source>
        <strain evidence="6">EXF-13308</strain>
    </source>
</reference>
<dbReference type="InterPro" id="IPR004827">
    <property type="entry name" value="bZIP"/>
</dbReference>
<evidence type="ECO:0000259" key="5">
    <source>
        <dbReference type="PROSITE" id="PS50217"/>
    </source>
</evidence>
<feature type="coiled-coil region" evidence="3">
    <location>
        <begin position="95"/>
        <end position="129"/>
    </location>
</feature>
<evidence type="ECO:0000313" key="7">
    <source>
        <dbReference type="Proteomes" id="UP001174694"/>
    </source>
</evidence>
<feature type="compositionally biased region" description="Basic residues" evidence="4">
    <location>
        <begin position="73"/>
        <end position="85"/>
    </location>
</feature>
<gene>
    <name evidence="6" type="ORF">NKR23_g10907</name>
</gene>
<proteinExistence type="predicted"/>
<feature type="compositionally biased region" description="Basic and acidic residues" evidence="4">
    <location>
        <begin position="1"/>
        <end position="15"/>
    </location>
</feature>
<comment type="subcellular location">
    <subcellularLocation>
        <location evidence="1">Nucleus</location>
    </subcellularLocation>
</comment>
<evidence type="ECO:0000256" key="3">
    <source>
        <dbReference type="SAM" id="Coils"/>
    </source>
</evidence>
<dbReference type="GO" id="GO:0090575">
    <property type="term" value="C:RNA polymerase II transcription regulator complex"/>
    <property type="evidence" value="ECO:0007669"/>
    <property type="project" value="TreeGrafter"/>
</dbReference>
<accession>A0AA38R223</accession>
<dbReference type="PANTHER" id="PTHR40621:SF6">
    <property type="entry name" value="AP-1-LIKE TRANSCRIPTION FACTOR YAP1-RELATED"/>
    <property type="match status" value="1"/>
</dbReference>
<evidence type="ECO:0000256" key="4">
    <source>
        <dbReference type="SAM" id="MobiDB-lite"/>
    </source>
</evidence>
<evidence type="ECO:0000313" key="6">
    <source>
        <dbReference type="EMBL" id="KAJ9133145.1"/>
    </source>
</evidence>
<dbReference type="PANTHER" id="PTHR40621">
    <property type="entry name" value="TRANSCRIPTION FACTOR KAPC-RELATED"/>
    <property type="match status" value="1"/>
</dbReference>
<keyword evidence="2" id="KW-0539">Nucleus</keyword>
<sequence length="193" mass="22301">MDHPDDSSRHVKDYGLESQNPTSLHNMSYSLSSISDMPSVDEQSTHEERKPVAKPETKNRYKDLQKNMTPEKIKRRQAQNRKAQRSFRERKNRQIDELEKLLCEAREDRDALSQENASLSTEYSRLVNEHSQLKSGYSQLESEHSQLLYAYTNQQRAGVDSTRLTAFESAFLDLVMFGTDPAQDCDVLNNLTK</sequence>
<keyword evidence="3" id="KW-0175">Coiled coil</keyword>
<feature type="region of interest" description="Disordered" evidence="4">
    <location>
        <begin position="1"/>
        <end position="90"/>
    </location>
</feature>
<organism evidence="6 7">
    <name type="scientific">Pleurostoma richardsiae</name>
    <dbReference type="NCBI Taxonomy" id="41990"/>
    <lineage>
        <taxon>Eukaryota</taxon>
        <taxon>Fungi</taxon>
        <taxon>Dikarya</taxon>
        <taxon>Ascomycota</taxon>
        <taxon>Pezizomycotina</taxon>
        <taxon>Sordariomycetes</taxon>
        <taxon>Sordariomycetidae</taxon>
        <taxon>Calosphaeriales</taxon>
        <taxon>Pleurostomataceae</taxon>
        <taxon>Pleurostoma</taxon>
    </lineage>
</organism>
<evidence type="ECO:0000256" key="2">
    <source>
        <dbReference type="ARBA" id="ARBA00023242"/>
    </source>
</evidence>
<dbReference type="InterPro" id="IPR046347">
    <property type="entry name" value="bZIP_sf"/>
</dbReference>
<feature type="compositionally biased region" description="Basic and acidic residues" evidence="4">
    <location>
        <begin position="43"/>
        <end position="72"/>
    </location>
</feature>
<dbReference type="SUPFAM" id="SSF57959">
    <property type="entry name" value="Leucine zipper domain"/>
    <property type="match status" value="1"/>
</dbReference>
<dbReference type="CDD" id="cd14688">
    <property type="entry name" value="bZIP_YAP"/>
    <property type="match status" value="1"/>
</dbReference>
<feature type="domain" description="BZIP" evidence="5">
    <location>
        <begin position="70"/>
        <end position="133"/>
    </location>
</feature>
<dbReference type="InterPro" id="IPR050936">
    <property type="entry name" value="AP-1-like"/>
</dbReference>
<dbReference type="AlphaFoldDB" id="A0AA38R223"/>